<dbReference type="AlphaFoldDB" id="A0A317KBQ5"/>
<dbReference type="EMBL" id="QGSV01000118">
    <property type="protein sequence ID" value="PWU50095.1"/>
    <property type="molecule type" value="Genomic_DNA"/>
</dbReference>
<gene>
    <name evidence="1" type="ORF">DLJ46_07895</name>
</gene>
<protein>
    <submittedName>
        <fullName evidence="1">Uncharacterized protein</fullName>
    </submittedName>
</protein>
<organism evidence="1 2">
    <name type="scientific">Micromonospora globispora</name>
    <dbReference type="NCBI Taxonomy" id="1450148"/>
    <lineage>
        <taxon>Bacteria</taxon>
        <taxon>Bacillati</taxon>
        <taxon>Actinomycetota</taxon>
        <taxon>Actinomycetes</taxon>
        <taxon>Micromonosporales</taxon>
        <taxon>Micromonosporaceae</taxon>
        <taxon>Micromonospora</taxon>
    </lineage>
</organism>
<evidence type="ECO:0000313" key="2">
    <source>
        <dbReference type="Proteomes" id="UP000245683"/>
    </source>
</evidence>
<reference evidence="2" key="1">
    <citation type="submission" date="2018-05" db="EMBL/GenBank/DDBJ databases">
        <title>Micromonospora globispora sp. nov. and Micromonospora rugosa sp. nov., isolated from marine sediment.</title>
        <authorList>
            <person name="Carro L."/>
            <person name="Aysel V."/>
            <person name="Cetin D."/>
            <person name="Igual J.M."/>
            <person name="Klenk H.-P."/>
            <person name="Trujillo M.E."/>
            <person name="Sahin N."/>
        </authorList>
    </citation>
    <scope>NUCLEOTIDE SEQUENCE [LARGE SCALE GENOMIC DNA]</scope>
    <source>
        <strain evidence="2">S2904</strain>
    </source>
</reference>
<accession>A0A317KBQ5</accession>
<comment type="caution">
    <text evidence="1">The sequence shown here is derived from an EMBL/GenBank/DDBJ whole genome shotgun (WGS) entry which is preliminary data.</text>
</comment>
<proteinExistence type="predicted"/>
<evidence type="ECO:0000313" key="1">
    <source>
        <dbReference type="EMBL" id="PWU50095.1"/>
    </source>
</evidence>
<dbReference type="Proteomes" id="UP000245683">
    <property type="component" value="Unassembled WGS sequence"/>
</dbReference>
<keyword evidence="2" id="KW-1185">Reference proteome</keyword>
<name>A0A317KBQ5_9ACTN</name>
<sequence length="62" mass="6173">MSGRTPGRLGAVVALVAAAAFAGSLLGVDSGLHLMDFEWGAPAAHVIVDAPTVVEVSASTVR</sequence>